<organism evidence="2 3">
    <name type="scientific">Sutterella seckii</name>
    <dbReference type="NCBI Taxonomy" id="1944635"/>
    <lineage>
        <taxon>Bacteria</taxon>
        <taxon>Pseudomonadati</taxon>
        <taxon>Pseudomonadota</taxon>
        <taxon>Betaproteobacteria</taxon>
        <taxon>Burkholderiales</taxon>
        <taxon>Sutterellaceae</taxon>
        <taxon>Sutterella</taxon>
    </lineage>
</organism>
<dbReference type="InterPro" id="IPR018631">
    <property type="entry name" value="AAA-ATPase-like_dom"/>
</dbReference>
<evidence type="ECO:0000313" key="3">
    <source>
        <dbReference type="Proteomes" id="UP000469462"/>
    </source>
</evidence>
<dbReference type="RefSeq" id="WP_139687220.1">
    <property type="nucleotide sequence ID" value="NZ_WEHW01000011.1"/>
</dbReference>
<keyword evidence="3" id="KW-1185">Reference proteome</keyword>
<dbReference type="EMBL" id="WEHW01000011">
    <property type="protein sequence ID" value="KAB7651693.1"/>
    <property type="molecule type" value="Genomic_DNA"/>
</dbReference>
<dbReference type="Pfam" id="PF09820">
    <property type="entry name" value="AAA-ATPase_like"/>
    <property type="match status" value="1"/>
</dbReference>
<reference evidence="2 3" key="1">
    <citation type="submission" date="2019-10" db="EMBL/GenBank/DDBJ databases">
        <title>Genome diversity of Sutterella seckii.</title>
        <authorList>
            <person name="Chaplin A.V."/>
            <person name="Sokolova S.R."/>
            <person name="Mosin K.A."/>
            <person name="Ivanova E.L."/>
            <person name="Kochetkova T.O."/>
            <person name="Goltsov A.Y."/>
            <person name="Trofimov D.Y."/>
            <person name="Efimov B.A."/>
        </authorList>
    </citation>
    <scope>NUCLEOTIDE SEQUENCE [LARGE SCALE GENOMIC DNA]</scope>
    <source>
        <strain evidence="2 3">ASD3426</strain>
    </source>
</reference>
<evidence type="ECO:0000313" key="2">
    <source>
        <dbReference type="EMBL" id="KAB7651693.1"/>
    </source>
</evidence>
<comment type="caution">
    <text evidence="2">The sequence shown here is derived from an EMBL/GenBank/DDBJ whole genome shotgun (WGS) entry which is preliminary data.</text>
</comment>
<accession>A0AAI9WNE0</accession>
<gene>
    <name evidence="2" type="ORF">GBM96_04785</name>
</gene>
<dbReference type="PANTHER" id="PTHR34825">
    <property type="entry name" value="CONSERVED PROTEIN, WITH A WEAK D-GALACTARATE DEHYDRATASE/ALTRONATE HYDROLASE DOMAIN"/>
    <property type="match status" value="1"/>
</dbReference>
<proteinExistence type="predicted"/>
<dbReference type="AlphaFoldDB" id="A0AAI9WNE0"/>
<protein>
    <submittedName>
        <fullName evidence="2">AAA family ATPase</fullName>
    </submittedName>
</protein>
<feature type="domain" description="AAA-ATPase-like" evidence="1">
    <location>
        <begin position="10"/>
        <end position="206"/>
    </location>
</feature>
<dbReference type="PANTHER" id="PTHR34825:SF1">
    <property type="entry name" value="AAA-ATPASE-LIKE DOMAIN-CONTAINING PROTEIN"/>
    <property type="match status" value="1"/>
</dbReference>
<dbReference type="Proteomes" id="UP000469462">
    <property type="component" value="Unassembled WGS sequence"/>
</dbReference>
<name>A0AAI9WNE0_9BURK</name>
<evidence type="ECO:0000259" key="1">
    <source>
        <dbReference type="Pfam" id="PF09820"/>
    </source>
</evidence>
<sequence length="381" mass="42974">MPTSALQNLPIGNAFFTDIRRRNLLYVDKTDMIADLAGFHQSFFLTRPPGFGRTLLLSAFESFFSQGPQAFKGLKGGEAQLDGLYSTVRLDFSTAGNFTDLTDFESKFCCIIQDGFGKDGFQSNSNNAVDLCEELSSWLRQQPEDSIVLLIDDYDAPLLSALANWSLLLKVRIILADFYSIIKYGEPIWRFFLISGITKFIQSDIFGGLNICTDLSAIPKYGSLLGFTDEELDFYFDDRLKIAAAALGMSPEEVRIRLRGCYGGYCFEQTLKHHVYSPSSVLKFLSSPELGFKNYRMEREGKSSALVNCIKEHSLSNLSNFNEEIPIPVRELDFPQDIDRISELVLLTQYGFLTVGRIEGGTAFLQIPNKESRQFIEHHYS</sequence>